<name>A0ABS1QKY2_9FLAO</name>
<evidence type="ECO:0000313" key="2">
    <source>
        <dbReference type="EMBL" id="MBL1223283.1"/>
    </source>
</evidence>
<reference evidence="2 3" key="1">
    <citation type="submission" date="2020-12" db="EMBL/GenBank/DDBJ databases">
        <title>Chryseobacterium endoalhailicus sp. nov., isolated from seed of leguminous plant.</title>
        <authorList>
            <person name="Zhang X."/>
        </authorList>
    </citation>
    <scope>NUCLEOTIDE SEQUENCE [LARGE SCALE GENOMIC DNA]</scope>
    <source>
        <strain evidence="2 3">L7</strain>
    </source>
</reference>
<organism evidence="2 3">
    <name type="scientific">Chryseobacterium endalhagicum</name>
    <dbReference type="NCBI Taxonomy" id="2797638"/>
    <lineage>
        <taxon>Bacteria</taxon>
        <taxon>Pseudomonadati</taxon>
        <taxon>Bacteroidota</taxon>
        <taxon>Flavobacteriia</taxon>
        <taxon>Flavobacteriales</taxon>
        <taxon>Weeksellaceae</taxon>
        <taxon>Chryseobacterium group</taxon>
        <taxon>Chryseobacterium</taxon>
    </lineage>
</organism>
<proteinExistence type="predicted"/>
<feature type="domain" description="GmrSD restriction endonucleases N-terminal" evidence="1">
    <location>
        <begin position="12"/>
        <end position="222"/>
    </location>
</feature>
<sequence>MTTQNNIISFIDLLNNETKIEIPIIQRDYAQGRVDKKDLRQNFLNAIYDSLVSSKPIQLDFIYGSKVDDNFQPLDGQQRLTTLYLLHWYGANRNTNSDELKKELLKFTYETRISSREFCEALIKNDIAIVEGEKISDRIRDSKWYFLSWDNDPTINSMLRTLDDIHDIFFPVEDLLNKLIEEKLLSFYYVLLEDIGLTDDLYIKMNARGKLLSSYENFKASFEKYIEDNNWEEGIEKSKTFAFQIDTNWTDFFWKNFKKNNSIDVPLMKFISTLLMIRISLERNTNRVTLISQIQDNFNNIKANLISKDTFEYIYKSFEIYSNLENFDCLKLNFPFWRHTPTIDFLNEVVATDRNASYTQKVLFFAQTEYLLRNPVFDKTKFEDWLRVVRNIIARGSVEKGGSRPDIIRSPETFDGIINLVNELSAGCADIYKHLSEVEKINSSFARYQSDEEIKKAKLILESDSYKDLINRMEDQSFFKGRIEFAFDCIDYDGNIENFEQSNFEKVLNIINEHFNSAESDKISNDIRRALLTIEINNEYLFYDYWSSYWYVGDANKRCLLENFRELEYYVYYTDHDVYLKKLIQHLFNNTVEEIIDNFTPPSGMPNWKIRLIKEKELLDKESKSNYIAISIDNSFCYLLKSKRPRDIAGCYKVE</sequence>
<gene>
    <name evidence="2" type="ORF">JET18_20750</name>
</gene>
<dbReference type="Pfam" id="PF03235">
    <property type="entry name" value="GmrSD_N"/>
    <property type="match status" value="1"/>
</dbReference>
<dbReference type="Proteomes" id="UP000661696">
    <property type="component" value="Unassembled WGS sequence"/>
</dbReference>
<evidence type="ECO:0000313" key="3">
    <source>
        <dbReference type="Proteomes" id="UP000661696"/>
    </source>
</evidence>
<dbReference type="EMBL" id="JAELVM010000004">
    <property type="protein sequence ID" value="MBL1223283.1"/>
    <property type="molecule type" value="Genomic_DNA"/>
</dbReference>
<keyword evidence="3" id="KW-1185">Reference proteome</keyword>
<protein>
    <submittedName>
        <fullName evidence="2">DUF262 domain-containing protein</fullName>
    </submittedName>
</protein>
<accession>A0ABS1QKY2</accession>
<evidence type="ECO:0000259" key="1">
    <source>
        <dbReference type="Pfam" id="PF03235"/>
    </source>
</evidence>
<dbReference type="InterPro" id="IPR004919">
    <property type="entry name" value="GmrSD_N"/>
</dbReference>
<comment type="caution">
    <text evidence="2">The sequence shown here is derived from an EMBL/GenBank/DDBJ whole genome shotgun (WGS) entry which is preliminary data.</text>
</comment>
<dbReference type="RefSeq" id="WP_202094425.1">
    <property type="nucleotide sequence ID" value="NZ_JAELVM010000004.1"/>
</dbReference>